<organism evidence="1 2">
    <name type="scientific">Micromonospora zingiberis</name>
    <dbReference type="NCBI Taxonomy" id="2053011"/>
    <lineage>
        <taxon>Bacteria</taxon>
        <taxon>Bacillati</taxon>
        <taxon>Actinomycetota</taxon>
        <taxon>Actinomycetes</taxon>
        <taxon>Micromonosporales</taxon>
        <taxon>Micromonosporaceae</taxon>
        <taxon>Micromonospora</taxon>
    </lineage>
</organism>
<dbReference type="AlphaFoldDB" id="A0A4R0FTY0"/>
<evidence type="ECO:0000313" key="1">
    <source>
        <dbReference type="EMBL" id="TCB87374.1"/>
    </source>
</evidence>
<comment type="caution">
    <text evidence="1">The sequence shown here is derived from an EMBL/GenBank/DDBJ whole genome shotgun (WGS) entry which is preliminary data.</text>
</comment>
<keyword evidence="2" id="KW-1185">Reference proteome</keyword>
<evidence type="ECO:0000313" key="2">
    <source>
        <dbReference type="Proteomes" id="UP000292274"/>
    </source>
</evidence>
<gene>
    <name evidence="1" type="ORF">E0H26_29005</name>
</gene>
<dbReference type="OrthoDB" id="3405030at2"/>
<dbReference type="EMBL" id="SJJR01000043">
    <property type="protein sequence ID" value="TCB87374.1"/>
    <property type="molecule type" value="Genomic_DNA"/>
</dbReference>
<dbReference type="RefSeq" id="WP_131309682.1">
    <property type="nucleotide sequence ID" value="NZ_SJJR01000043.1"/>
</dbReference>
<sequence length="113" mass="12749">MGVNVELRHQGAKPRKGRTPTTTVEMVVDADDIFSGLLNKCYQSGRTPTLDKIDPYANTIIRGSDVNAFIQELPILEKYARTAPEKRQIARIETMSRKCLAKIEDHHLHFVGD</sequence>
<name>A0A4R0FTY0_9ACTN</name>
<protein>
    <submittedName>
        <fullName evidence="1">Uncharacterized protein</fullName>
    </submittedName>
</protein>
<reference evidence="1 2" key="1">
    <citation type="submission" date="2019-02" db="EMBL/GenBank/DDBJ databases">
        <title>Jishengella sp. nov., isolated from a root of Zingiber montanum.</title>
        <authorList>
            <person name="Kuncharoen N."/>
            <person name="Kudo T."/>
            <person name="Masahiro Y."/>
            <person name="Ohkuma M."/>
            <person name="Tanasupawat S."/>
        </authorList>
    </citation>
    <scope>NUCLEOTIDE SEQUENCE [LARGE SCALE GENOMIC DNA]</scope>
    <source>
        <strain evidence="1 2">PLAI 1-1</strain>
    </source>
</reference>
<proteinExistence type="predicted"/>
<dbReference type="Proteomes" id="UP000292274">
    <property type="component" value="Unassembled WGS sequence"/>
</dbReference>
<accession>A0A4R0FTY0</accession>